<dbReference type="Proteomes" id="UP000277921">
    <property type="component" value="Unassembled WGS sequence"/>
</dbReference>
<evidence type="ECO:0000313" key="2">
    <source>
        <dbReference type="EMBL" id="RQT19710.1"/>
    </source>
</evidence>
<evidence type="ECO:0000256" key="1">
    <source>
        <dbReference type="SAM" id="MobiDB-lite"/>
    </source>
</evidence>
<comment type="caution">
    <text evidence="2">The sequence shown here is derived from an EMBL/GenBank/DDBJ whole genome shotgun (WGS) entry which is preliminary data.</text>
</comment>
<proteinExistence type="predicted"/>
<protein>
    <submittedName>
        <fullName evidence="2">Uncharacterized protein</fullName>
    </submittedName>
</protein>
<dbReference type="EMBL" id="QTQV01000003">
    <property type="protein sequence ID" value="RQT19710.1"/>
    <property type="molecule type" value="Genomic_DNA"/>
</dbReference>
<reference evidence="2 3" key="1">
    <citation type="submission" date="2018-08" db="EMBL/GenBank/DDBJ databases">
        <title>Comparative analysis of Burkholderia isolates from Puerto Rico.</title>
        <authorList>
            <person name="Hall C."/>
            <person name="Sahl J."/>
            <person name="Wagner D."/>
        </authorList>
    </citation>
    <scope>NUCLEOTIDE SEQUENCE [LARGE SCALE GENOMIC DNA]</scope>
    <source>
        <strain evidence="2 3">Bp9025</strain>
    </source>
</reference>
<sequence>MGKPGLCRAFLFAARLRRGGFRATRLPERACGGGSAFRCRRAARHPRNQFVAGGTIRHAPASRLRRPEKKKAPEGAFNRLRLVRQAD</sequence>
<organism evidence="2 3">
    <name type="scientific">Burkholderia contaminans</name>
    <dbReference type="NCBI Taxonomy" id="488447"/>
    <lineage>
        <taxon>Bacteria</taxon>
        <taxon>Pseudomonadati</taxon>
        <taxon>Pseudomonadota</taxon>
        <taxon>Betaproteobacteria</taxon>
        <taxon>Burkholderiales</taxon>
        <taxon>Burkholderiaceae</taxon>
        <taxon>Burkholderia</taxon>
        <taxon>Burkholderia cepacia complex</taxon>
    </lineage>
</organism>
<accession>A0A3N8Q959</accession>
<name>A0A3N8Q959_9BURK</name>
<feature type="region of interest" description="Disordered" evidence="1">
    <location>
        <begin position="48"/>
        <end position="79"/>
    </location>
</feature>
<dbReference type="AlphaFoldDB" id="A0A3N8Q959"/>
<evidence type="ECO:0000313" key="3">
    <source>
        <dbReference type="Proteomes" id="UP000277921"/>
    </source>
</evidence>
<gene>
    <name evidence="2" type="ORF">DF051_05500</name>
</gene>